<protein>
    <submittedName>
        <fullName evidence="1">Uncharacterized protein</fullName>
    </submittedName>
</protein>
<accession>A0ABQ9DSZ4</accession>
<reference evidence="1" key="1">
    <citation type="submission" date="2019-10" db="EMBL/GenBank/DDBJ databases">
        <authorList>
            <person name="Soares A.E.R."/>
            <person name="Aleixo A."/>
            <person name="Schneider P."/>
            <person name="Miyaki C.Y."/>
            <person name="Schneider M.P."/>
            <person name="Mello C."/>
            <person name="Vasconcelos A.T.R."/>
        </authorList>
    </citation>
    <scope>NUCLEOTIDE SEQUENCE</scope>
    <source>
        <tissue evidence="1">Muscle</tissue>
    </source>
</reference>
<proteinExistence type="predicted"/>
<name>A0ABQ9DSZ4_9PASS</name>
<organism evidence="1 2">
    <name type="scientific">Willisornis vidua</name>
    <name type="common">Xingu scale-backed antbird</name>
    <dbReference type="NCBI Taxonomy" id="1566151"/>
    <lineage>
        <taxon>Eukaryota</taxon>
        <taxon>Metazoa</taxon>
        <taxon>Chordata</taxon>
        <taxon>Craniata</taxon>
        <taxon>Vertebrata</taxon>
        <taxon>Euteleostomi</taxon>
        <taxon>Archelosauria</taxon>
        <taxon>Archosauria</taxon>
        <taxon>Dinosauria</taxon>
        <taxon>Saurischia</taxon>
        <taxon>Theropoda</taxon>
        <taxon>Coelurosauria</taxon>
        <taxon>Aves</taxon>
        <taxon>Neognathae</taxon>
        <taxon>Neoaves</taxon>
        <taxon>Telluraves</taxon>
        <taxon>Australaves</taxon>
        <taxon>Passeriformes</taxon>
        <taxon>Thamnophilidae</taxon>
        <taxon>Willisornis</taxon>
    </lineage>
</organism>
<dbReference type="Proteomes" id="UP001145742">
    <property type="component" value="Unassembled WGS sequence"/>
</dbReference>
<comment type="caution">
    <text evidence="1">The sequence shown here is derived from an EMBL/GenBank/DDBJ whole genome shotgun (WGS) entry which is preliminary data.</text>
</comment>
<evidence type="ECO:0000313" key="2">
    <source>
        <dbReference type="Proteomes" id="UP001145742"/>
    </source>
</evidence>
<sequence>MSRITRASSSLSVAKGRLEENMNLLLNEVSALVTKDMEKVEVLNAFFVLVFTPKHNPMYQYRLGADLLQSSLVEKDLWVLVDNKLSISQQCALVTNKALVSWSALGRVVSEICCSKKEIPIHVAFGISASYQI</sequence>
<evidence type="ECO:0000313" key="1">
    <source>
        <dbReference type="EMBL" id="KAJ7427590.1"/>
    </source>
</evidence>
<gene>
    <name evidence="1" type="ORF">WISP_05740</name>
</gene>
<keyword evidence="2" id="KW-1185">Reference proteome</keyword>
<dbReference type="EMBL" id="WHWB01031911">
    <property type="protein sequence ID" value="KAJ7427590.1"/>
    <property type="molecule type" value="Genomic_DNA"/>
</dbReference>